<keyword evidence="1" id="KW-0032">Aminotransferase</keyword>
<dbReference type="EMBL" id="JBHSBB010000006">
    <property type="protein sequence ID" value="MFC4030918.1"/>
    <property type="molecule type" value="Genomic_DNA"/>
</dbReference>
<dbReference type="Gene3D" id="3.30.470.10">
    <property type="match status" value="1"/>
</dbReference>
<dbReference type="SUPFAM" id="SSF56752">
    <property type="entry name" value="D-aminoacid aminotransferase-like PLP-dependent enzymes"/>
    <property type="match status" value="1"/>
</dbReference>
<keyword evidence="2" id="KW-1185">Reference proteome</keyword>
<dbReference type="Pfam" id="PF01063">
    <property type="entry name" value="Aminotran_4"/>
    <property type="match status" value="1"/>
</dbReference>
<dbReference type="GO" id="GO:0008483">
    <property type="term" value="F:transaminase activity"/>
    <property type="evidence" value="ECO:0007669"/>
    <property type="project" value="UniProtKB-KW"/>
</dbReference>
<name>A0ABV8HFQ1_9ACTN</name>
<organism evidence="1 2">
    <name type="scientific">Streptomyces polygonati</name>
    <dbReference type="NCBI Taxonomy" id="1617087"/>
    <lineage>
        <taxon>Bacteria</taxon>
        <taxon>Bacillati</taxon>
        <taxon>Actinomycetota</taxon>
        <taxon>Actinomycetes</taxon>
        <taxon>Kitasatosporales</taxon>
        <taxon>Streptomycetaceae</taxon>
        <taxon>Streptomyces</taxon>
    </lineage>
</organism>
<dbReference type="InterPro" id="IPR001544">
    <property type="entry name" value="Aminotrans_IV"/>
</dbReference>
<evidence type="ECO:0000313" key="1">
    <source>
        <dbReference type="EMBL" id="MFC4030918.1"/>
    </source>
</evidence>
<gene>
    <name evidence="1" type="ORF">ACFO3J_05475</name>
</gene>
<evidence type="ECO:0000313" key="2">
    <source>
        <dbReference type="Proteomes" id="UP001595765"/>
    </source>
</evidence>
<reference evidence="2" key="1">
    <citation type="journal article" date="2019" name="Int. J. Syst. Evol. Microbiol.">
        <title>The Global Catalogue of Microorganisms (GCM) 10K type strain sequencing project: providing services to taxonomists for standard genome sequencing and annotation.</title>
        <authorList>
            <consortium name="The Broad Institute Genomics Platform"/>
            <consortium name="The Broad Institute Genome Sequencing Center for Infectious Disease"/>
            <person name="Wu L."/>
            <person name="Ma J."/>
        </authorList>
    </citation>
    <scope>NUCLEOTIDE SEQUENCE [LARGE SCALE GENOMIC DNA]</scope>
    <source>
        <strain evidence="2">CGMCC 4.7237</strain>
    </source>
</reference>
<dbReference type="InterPro" id="IPR036038">
    <property type="entry name" value="Aminotransferase-like"/>
</dbReference>
<proteinExistence type="predicted"/>
<dbReference type="Gene3D" id="3.20.10.10">
    <property type="entry name" value="D-amino Acid Aminotransferase, subunit A, domain 2"/>
    <property type="match status" value="1"/>
</dbReference>
<dbReference type="InterPro" id="IPR043132">
    <property type="entry name" value="BCAT-like_C"/>
</dbReference>
<accession>A0ABV8HFQ1</accession>
<keyword evidence="1" id="KW-0808">Transferase</keyword>
<sequence length="264" mass="27424">MTPGSGPLIEIDGEAATVAAMAPVLGGYGHFTAMQVRGGRVRGLGFHLARLDGATRELFGGGLDGERVRALVRHALASAGHTDGSVRVNVFQPVEGPGSPVAVLVAVRPPVPEPVGPYRLKSVPYQRPVAHLKHVGGFGQGYYVRQAEAEGFQEALLTGPDGTISEGAVTNIGFIAGDTVVWPEAPLLRGVTLQVLERELAAAGLPQTTRPVRLADVGGYDGAFVGNSRGTVAVSGIDATTVPIDAQLLARVESLYEAAPWDPI</sequence>
<comment type="caution">
    <text evidence="1">The sequence shown here is derived from an EMBL/GenBank/DDBJ whole genome shotgun (WGS) entry which is preliminary data.</text>
</comment>
<dbReference type="RefSeq" id="WP_386426637.1">
    <property type="nucleotide sequence ID" value="NZ_JBHSBB010000006.1"/>
</dbReference>
<protein>
    <submittedName>
        <fullName evidence="1">Aminotransferase class IV</fullName>
    </submittedName>
</protein>
<dbReference type="InterPro" id="IPR043131">
    <property type="entry name" value="BCAT-like_N"/>
</dbReference>
<dbReference type="Proteomes" id="UP001595765">
    <property type="component" value="Unassembled WGS sequence"/>
</dbReference>
<dbReference type="NCBIfam" id="NF006734">
    <property type="entry name" value="PRK09266.1"/>
    <property type="match status" value="1"/>
</dbReference>